<dbReference type="AlphaFoldDB" id="A0A0C2XXU6"/>
<dbReference type="STRING" id="933852.A0A0C2XXU6"/>
<evidence type="ECO:0000313" key="3">
    <source>
        <dbReference type="EMBL" id="KIM33677.1"/>
    </source>
</evidence>
<proteinExistence type="inferred from homology"/>
<dbReference type="Pfam" id="PF00022">
    <property type="entry name" value="Actin"/>
    <property type="match status" value="2"/>
</dbReference>
<dbReference type="EMBL" id="KN824278">
    <property type="protein sequence ID" value="KIM33677.1"/>
    <property type="molecule type" value="Genomic_DNA"/>
</dbReference>
<dbReference type="SMART" id="SM00268">
    <property type="entry name" value="ACTIN"/>
    <property type="match status" value="1"/>
</dbReference>
<evidence type="ECO:0000313" key="4">
    <source>
        <dbReference type="Proteomes" id="UP000054097"/>
    </source>
</evidence>
<feature type="compositionally biased region" description="Polar residues" evidence="2">
    <location>
        <begin position="29"/>
        <end position="38"/>
    </location>
</feature>
<keyword evidence="4" id="KW-1185">Reference proteome</keyword>
<evidence type="ECO:0008006" key="5">
    <source>
        <dbReference type="Google" id="ProtNLM"/>
    </source>
</evidence>
<dbReference type="InterPro" id="IPR004000">
    <property type="entry name" value="Actin"/>
</dbReference>
<dbReference type="SUPFAM" id="SSF53067">
    <property type="entry name" value="Actin-like ATPase domain"/>
    <property type="match status" value="2"/>
</dbReference>
<dbReference type="Gene3D" id="3.30.420.40">
    <property type="match status" value="3"/>
</dbReference>
<feature type="region of interest" description="Disordered" evidence="2">
    <location>
        <begin position="1"/>
        <end position="42"/>
    </location>
</feature>
<sequence>MAAAPPPASRRISTVIEPRPPARSSSSSYIVGSTPHYSTTRRHSLYGTEDRIIIDPGSKYWKVGFSGEGKPRQVYQVVQGDGEHALWSWHASRTPEEYEEADRMLSSRLQDTLRAVFFESLMTDPKSRKVIIVEHPLLPLRVKDLMARILFDNLNIPSLSFISCHMLALLAAGRTSGLVVDCGHLETTVLPISSSRPMYPLLRTTPRAGAHLTTHLRSLILEYGTYHPPFASLAGSANTAPRPSRVPLEILTDAFIEDIKTSCCFVGQPLDVSETGFLSTPAGGRDDRMDVDVETPVSHGQSLHASPPSGQRSGSHSGAHTPNRPPQTTQDFLSAQYERQSATFDFMIPVTPPPPLTGTGRGNIRIPGWVRERAAEYLFLGGDVDEPSVAEVILQAVLKVPVDLRKRMISNILVIGGTPMLPGFIPRLHQELVRTLTKPMPTPSVRSPKRRAYDPFDAVRPLAAHVAILNNPSPPPSTSVSSQNAGKAPAFAPSNMAWVGGSLAGVLKTGGEEILHDKWDEAHVTEPETPTHEVVTKETSMVLPDWTRVPMVVGAPHAGKHAPRQFGLTIREPVTA</sequence>
<dbReference type="CDD" id="cd10207">
    <property type="entry name" value="ASKHA_NBD_Arp10"/>
    <property type="match status" value="1"/>
</dbReference>
<evidence type="ECO:0000256" key="2">
    <source>
        <dbReference type="SAM" id="MobiDB-lite"/>
    </source>
</evidence>
<evidence type="ECO:0000256" key="1">
    <source>
        <dbReference type="RuleBase" id="RU000487"/>
    </source>
</evidence>
<dbReference type="OrthoDB" id="337660at2759"/>
<feature type="compositionally biased region" description="Polar residues" evidence="2">
    <location>
        <begin position="298"/>
        <end position="329"/>
    </location>
</feature>
<gene>
    <name evidence="3" type="ORF">M408DRAFT_158743</name>
</gene>
<dbReference type="HOGENOM" id="CLU_025520_0_0_1"/>
<accession>A0A0C2XXU6</accession>
<organism evidence="3 4">
    <name type="scientific">Serendipita vermifera MAFF 305830</name>
    <dbReference type="NCBI Taxonomy" id="933852"/>
    <lineage>
        <taxon>Eukaryota</taxon>
        <taxon>Fungi</taxon>
        <taxon>Dikarya</taxon>
        <taxon>Basidiomycota</taxon>
        <taxon>Agaricomycotina</taxon>
        <taxon>Agaricomycetes</taxon>
        <taxon>Sebacinales</taxon>
        <taxon>Serendipitaceae</taxon>
        <taxon>Serendipita</taxon>
    </lineage>
</organism>
<dbReference type="Proteomes" id="UP000054097">
    <property type="component" value="Unassembled WGS sequence"/>
</dbReference>
<dbReference type="PANTHER" id="PTHR11937">
    <property type="entry name" value="ACTIN"/>
    <property type="match status" value="1"/>
</dbReference>
<dbReference type="Gene3D" id="3.90.640.10">
    <property type="entry name" value="Actin, Chain A, domain 4"/>
    <property type="match status" value="2"/>
</dbReference>
<protein>
    <recommendedName>
        <fullName evidence="5">Actin-like ATPase domain-containing protein</fullName>
    </recommendedName>
</protein>
<feature type="region of interest" description="Disordered" evidence="2">
    <location>
        <begin position="276"/>
        <end position="329"/>
    </location>
</feature>
<comment type="similarity">
    <text evidence="1">Belongs to the actin family.</text>
</comment>
<name>A0A0C2XXU6_SERVB</name>
<reference evidence="4" key="2">
    <citation type="submission" date="2015-01" db="EMBL/GenBank/DDBJ databases">
        <title>Evolutionary Origins and Diversification of the Mycorrhizal Mutualists.</title>
        <authorList>
            <consortium name="DOE Joint Genome Institute"/>
            <consortium name="Mycorrhizal Genomics Consortium"/>
            <person name="Kohler A."/>
            <person name="Kuo A."/>
            <person name="Nagy L.G."/>
            <person name="Floudas D."/>
            <person name="Copeland A."/>
            <person name="Barry K.W."/>
            <person name="Cichocki N."/>
            <person name="Veneault-Fourrey C."/>
            <person name="LaButti K."/>
            <person name="Lindquist E.A."/>
            <person name="Lipzen A."/>
            <person name="Lundell T."/>
            <person name="Morin E."/>
            <person name="Murat C."/>
            <person name="Riley R."/>
            <person name="Ohm R."/>
            <person name="Sun H."/>
            <person name="Tunlid A."/>
            <person name="Henrissat B."/>
            <person name="Grigoriev I.V."/>
            <person name="Hibbett D.S."/>
            <person name="Martin F."/>
        </authorList>
    </citation>
    <scope>NUCLEOTIDE SEQUENCE [LARGE SCALE GENOMIC DNA]</scope>
    <source>
        <strain evidence="4">MAFF 305830</strain>
    </source>
</reference>
<reference evidence="3 4" key="1">
    <citation type="submission" date="2014-04" db="EMBL/GenBank/DDBJ databases">
        <authorList>
            <consortium name="DOE Joint Genome Institute"/>
            <person name="Kuo A."/>
            <person name="Zuccaro A."/>
            <person name="Kohler A."/>
            <person name="Nagy L.G."/>
            <person name="Floudas D."/>
            <person name="Copeland A."/>
            <person name="Barry K.W."/>
            <person name="Cichocki N."/>
            <person name="Veneault-Fourrey C."/>
            <person name="LaButti K."/>
            <person name="Lindquist E.A."/>
            <person name="Lipzen A."/>
            <person name="Lundell T."/>
            <person name="Morin E."/>
            <person name="Murat C."/>
            <person name="Sun H."/>
            <person name="Tunlid A."/>
            <person name="Henrissat B."/>
            <person name="Grigoriev I.V."/>
            <person name="Hibbett D.S."/>
            <person name="Martin F."/>
            <person name="Nordberg H.P."/>
            <person name="Cantor M.N."/>
            <person name="Hua S.X."/>
        </authorList>
    </citation>
    <scope>NUCLEOTIDE SEQUENCE [LARGE SCALE GENOMIC DNA]</scope>
    <source>
        <strain evidence="3 4">MAFF 305830</strain>
    </source>
</reference>
<dbReference type="InterPro" id="IPR043129">
    <property type="entry name" value="ATPase_NBD"/>
</dbReference>